<feature type="region of interest" description="Disordered" evidence="1">
    <location>
        <begin position="384"/>
        <end position="427"/>
    </location>
</feature>
<feature type="region of interest" description="Disordered" evidence="1">
    <location>
        <begin position="67"/>
        <end position="184"/>
    </location>
</feature>
<accession>A0A061J082</accession>
<keyword evidence="3" id="KW-1185">Reference proteome</keyword>
<feature type="compositionally biased region" description="Basic and acidic residues" evidence="1">
    <location>
        <begin position="261"/>
        <end position="271"/>
    </location>
</feature>
<feature type="compositionally biased region" description="Low complexity" evidence="1">
    <location>
        <begin position="227"/>
        <end position="238"/>
    </location>
</feature>
<dbReference type="OrthoDB" id="247362at2759"/>
<proteinExistence type="predicted"/>
<organism evidence="2 3">
    <name type="scientific">Trypanosoma rangeli SC58</name>
    <dbReference type="NCBI Taxonomy" id="429131"/>
    <lineage>
        <taxon>Eukaryota</taxon>
        <taxon>Discoba</taxon>
        <taxon>Euglenozoa</taxon>
        <taxon>Kinetoplastea</taxon>
        <taxon>Metakinetoplastina</taxon>
        <taxon>Trypanosomatida</taxon>
        <taxon>Trypanosomatidae</taxon>
        <taxon>Trypanosoma</taxon>
        <taxon>Herpetosoma</taxon>
    </lineage>
</organism>
<feature type="compositionally biased region" description="Low complexity" evidence="1">
    <location>
        <begin position="1035"/>
        <end position="1049"/>
    </location>
</feature>
<evidence type="ECO:0000313" key="3">
    <source>
        <dbReference type="Proteomes" id="UP000031737"/>
    </source>
</evidence>
<comment type="caution">
    <text evidence="2">The sequence shown here is derived from an EMBL/GenBank/DDBJ whole genome shotgun (WGS) entry which is preliminary data.</text>
</comment>
<feature type="compositionally biased region" description="Basic and acidic residues" evidence="1">
    <location>
        <begin position="214"/>
        <end position="223"/>
    </location>
</feature>
<dbReference type="Proteomes" id="UP000031737">
    <property type="component" value="Unassembled WGS sequence"/>
</dbReference>
<feature type="compositionally biased region" description="Basic residues" evidence="1">
    <location>
        <begin position="1023"/>
        <end position="1034"/>
    </location>
</feature>
<feature type="region of interest" description="Disordered" evidence="1">
    <location>
        <begin position="1007"/>
        <end position="1078"/>
    </location>
</feature>
<feature type="region of interest" description="Disordered" evidence="1">
    <location>
        <begin position="1"/>
        <end position="39"/>
    </location>
</feature>
<reference evidence="2 3" key="1">
    <citation type="submission" date="2013-07" db="EMBL/GenBank/DDBJ databases">
        <authorList>
            <person name="Stoco P.H."/>
            <person name="Wagner G."/>
            <person name="Gerber A."/>
            <person name="Zaha A."/>
            <person name="Thompson C."/>
            <person name="Bartholomeu D.C."/>
            <person name="Luckemeyer D.D."/>
            <person name="Bahia D."/>
            <person name="Loreto E."/>
            <person name="Prestes E.B."/>
            <person name="Lima F.M."/>
            <person name="Rodrigues-Luiz G."/>
            <person name="Vallejo G.A."/>
            <person name="Filho J.F."/>
            <person name="Monteiro K.M."/>
            <person name="Tyler K.M."/>
            <person name="de Almeida L.G."/>
            <person name="Ortiz M.F."/>
            <person name="Siervo M.A."/>
            <person name="de Moraes M.H."/>
            <person name="Cunha O.L."/>
            <person name="Mendonca-Neto R."/>
            <person name="Silva R."/>
            <person name="Teixeira S.M."/>
            <person name="Murta S.M."/>
            <person name="Sincero T.C."/>
            <person name="Mendes T.A."/>
            <person name="Urmenyi T.P."/>
            <person name="Silva V.G."/>
            <person name="da Rocha W.D."/>
            <person name="Andersson B."/>
            <person name="Romanha A.J."/>
            <person name="Steindel M."/>
            <person name="de Vasconcelos A.T."/>
            <person name="Grisard E.C."/>
        </authorList>
    </citation>
    <scope>NUCLEOTIDE SEQUENCE [LARGE SCALE GENOMIC DNA]</scope>
    <source>
        <strain evidence="2 3">SC58</strain>
    </source>
</reference>
<feature type="compositionally biased region" description="Basic and acidic residues" evidence="1">
    <location>
        <begin position="385"/>
        <end position="406"/>
    </location>
</feature>
<dbReference type="EMBL" id="AUPL01005646">
    <property type="protein sequence ID" value="ESL06677.1"/>
    <property type="molecule type" value="Genomic_DNA"/>
</dbReference>
<dbReference type="AlphaFoldDB" id="A0A061J082"/>
<name>A0A061J082_TRYRA</name>
<feature type="compositionally biased region" description="Polar residues" evidence="1">
    <location>
        <begin position="163"/>
        <end position="180"/>
    </location>
</feature>
<feature type="region of interest" description="Disordered" evidence="1">
    <location>
        <begin position="897"/>
        <end position="919"/>
    </location>
</feature>
<protein>
    <submittedName>
        <fullName evidence="2">Uncharacterized protein</fullName>
    </submittedName>
</protein>
<feature type="region of interest" description="Disordered" evidence="1">
    <location>
        <begin position="199"/>
        <end position="277"/>
    </location>
</feature>
<sequence length="1189" mass="128625">MVSRGNAATRVRPRCDAGNLHRGVGKSFGQPETASRRLSTPLTSSNALFSLGPYTYIVRQPARMDLPGETRCRSVSNGKGQKQLGERRRGANGKMQKQEREQDEEPTVWTSPVAPPRKGRKELAMASETPDASAFSPLPYSPWPVGANEGKNCDNGGGEQEQGRTPTPLNAPQQQQRGTNSAASSATLLSELLRRVQKSREVGVCSSPLSAQRKAAEEGEKEMWASPQPQKQQQQNYYRQKKKQRSTQGCSLASRPCGDIEEQRNTPDRQAARHRGNVAPRFIGVDAGREKGVFTDSSLTVSATPPTDKCASLDTMGWGDKLWNGIKEDEERLCRWITQRGLFPREDAAALRVFTEYLKKKTARLERDYDELFWFSRQRPPPELSRVEERLRSHDHSPRPSEKSTEQQRSATPGVGGPSGGHTYSIDATADAGRSLRSAFAPRHFLTKGAVRRTTCWAGGGEFGREMSTMPTSCCRDGAEKSTPFASSLRDCRWSTTRLHTSNASRDVSLFYTGHSLAAAVDGALRRDAAAGRSSSTVSPLYSARQEKITTRHGRHPPTDRSTSPPPPRHQQCQEGKEMRDIGKAEGNVPAVLEPRLNTLSVDEAISTAAPTADCTSCPSAESQVSIVAPKNSFSPPNAAGIEDVSALIRLRSYCGQLDAEFMRLFREDEAQHQCSEVKRDMIATVAGATKREPAHPVYRVGATTTEATNCSGRRLTLVSPPPPTSLPTASALLAGPQQVPETACKDNAFTQFNVSSVSFPSYGEHGSISATHHGEPWNESGSAKAVSHKPLPTLRRDIGKEAHTPPVSLMLSTSSLEEGRHHRGAQGATGLPVPPVYSCYISPTPHEIRTVTPSGDINAMECGQSIVVSQAPGVNQSMHHTSSLLSVPTKGLSWNGANSHDAADQSFPPRSKENAPEMVPTWNPGSTCLHLVESDVALEQTGRGAIKPPILDRNVAPAEDIGGSVSLHEAVLSTDPHETTVPLDSSKINQSRQVSKLVAHKSSVFRAEGESGDTSTNSLYSRTKKRGSRRRNRGPGSVTWSSSSSSRSEGVCGVDLDKQGQLLRNPNGRERFGLLMGSSTPTAATPIAQSRSYMMATNQVGCNLFKTQEKRNDMDFVIRGEGGGGGGLSVVHGGGSNQSTPQKNASLFFVGVINSGGRNDRSHRAVERRDGGVCASRPRRFGVSKNIH</sequence>
<gene>
    <name evidence="2" type="ORF">TRSC58_05646</name>
</gene>
<feature type="compositionally biased region" description="Polar residues" evidence="1">
    <location>
        <begin position="30"/>
        <end position="39"/>
    </location>
</feature>
<evidence type="ECO:0000313" key="2">
    <source>
        <dbReference type="EMBL" id="ESL06677.1"/>
    </source>
</evidence>
<feature type="region of interest" description="Disordered" evidence="1">
    <location>
        <begin position="531"/>
        <end position="579"/>
    </location>
</feature>
<dbReference type="VEuPathDB" id="TriTrypDB:TRSC58_05646"/>
<evidence type="ECO:0000256" key="1">
    <source>
        <dbReference type="SAM" id="MobiDB-lite"/>
    </source>
</evidence>